<feature type="domain" description="CSD" evidence="2">
    <location>
        <begin position="1"/>
        <end position="61"/>
    </location>
</feature>
<evidence type="ECO:0000259" key="2">
    <source>
        <dbReference type="PROSITE" id="PS51857"/>
    </source>
</evidence>
<dbReference type="InterPro" id="IPR012340">
    <property type="entry name" value="NA-bd_OB-fold"/>
</dbReference>
<gene>
    <name evidence="3" type="ORF">BIV23_08700</name>
</gene>
<comment type="caution">
    <text evidence="3">The sequence shown here is derived from an EMBL/GenBank/DDBJ whole genome shotgun (WGS) entry which is preliminary data.</text>
</comment>
<dbReference type="EMBL" id="MLYO01000015">
    <property type="protein sequence ID" value="OIK06444.1"/>
    <property type="molecule type" value="Genomic_DNA"/>
</dbReference>
<accession>A0A1S2QK37</accession>
<reference evidence="3 4" key="1">
    <citation type="submission" date="2016-10" db="EMBL/GenBank/DDBJ databases">
        <title>Genome sequence of Streptomyces sp. MUSC 1.</title>
        <authorList>
            <person name="Lee L.-H."/>
            <person name="Ser H.-L."/>
            <person name="Law J.W.-F."/>
        </authorList>
    </citation>
    <scope>NUCLEOTIDE SEQUENCE [LARGE SCALE GENOMIC DNA]</scope>
    <source>
        <strain evidence="3 4">MUSC 1</strain>
    </source>
</reference>
<feature type="region of interest" description="Disordered" evidence="1">
    <location>
        <begin position="48"/>
        <end position="89"/>
    </location>
</feature>
<evidence type="ECO:0000256" key="1">
    <source>
        <dbReference type="SAM" id="MobiDB-lite"/>
    </source>
</evidence>
<protein>
    <recommendedName>
        <fullName evidence="2">CSD domain-containing protein</fullName>
    </recommendedName>
</protein>
<dbReference type="SUPFAM" id="SSF50249">
    <property type="entry name" value="Nucleic acid-binding proteins"/>
    <property type="match status" value="1"/>
</dbReference>
<proteinExistence type="predicted"/>
<sequence>MVKWFDREHGWGLIARRVGGDVVARYSEFRGAANRELVAGQQVCPDVTSDTAGERAENISRPAPASCEPAESTETDSGGLECPEWPVQTMPGGSAVDTCPWCVHMRQADAANR</sequence>
<keyword evidence="4" id="KW-1185">Reference proteome</keyword>
<evidence type="ECO:0000313" key="3">
    <source>
        <dbReference type="EMBL" id="OIK06444.1"/>
    </source>
</evidence>
<dbReference type="Proteomes" id="UP000179642">
    <property type="component" value="Unassembled WGS sequence"/>
</dbReference>
<dbReference type="InterPro" id="IPR002059">
    <property type="entry name" value="CSP_DNA-bd"/>
</dbReference>
<dbReference type="Gene3D" id="2.40.50.140">
    <property type="entry name" value="Nucleic acid-binding proteins"/>
    <property type="match status" value="1"/>
</dbReference>
<name>A0A1S2QK37_9ACTN</name>
<evidence type="ECO:0000313" key="4">
    <source>
        <dbReference type="Proteomes" id="UP000179642"/>
    </source>
</evidence>
<organism evidence="3 4">
    <name type="scientific">Streptomyces monashensis</name>
    <dbReference type="NCBI Taxonomy" id="1678012"/>
    <lineage>
        <taxon>Bacteria</taxon>
        <taxon>Bacillati</taxon>
        <taxon>Actinomycetota</taxon>
        <taxon>Actinomycetes</taxon>
        <taxon>Kitasatosporales</taxon>
        <taxon>Streptomycetaceae</taxon>
        <taxon>Streptomyces</taxon>
    </lineage>
</organism>
<dbReference type="GO" id="GO:0003676">
    <property type="term" value="F:nucleic acid binding"/>
    <property type="evidence" value="ECO:0007669"/>
    <property type="project" value="InterPro"/>
</dbReference>
<dbReference type="Pfam" id="PF00313">
    <property type="entry name" value="CSD"/>
    <property type="match status" value="1"/>
</dbReference>
<dbReference type="PROSITE" id="PS51857">
    <property type="entry name" value="CSD_2"/>
    <property type="match status" value="1"/>
</dbReference>
<dbReference type="AlphaFoldDB" id="A0A1S2QK37"/>